<keyword evidence="4" id="KW-1185">Reference proteome</keyword>
<evidence type="ECO:0000259" key="2">
    <source>
        <dbReference type="Pfam" id="PF13966"/>
    </source>
</evidence>
<comment type="caution">
    <text evidence="3">The sequence shown here is derived from an EMBL/GenBank/DDBJ whole genome shotgun (WGS) entry which is preliminary data.</text>
</comment>
<gene>
    <name evidence="3" type="ORF">RDI58_007875</name>
</gene>
<name>A0AAN8U2B6_SOLBU</name>
<accession>A0AAN8U2B6</accession>
<dbReference type="SUPFAM" id="SSF53098">
    <property type="entry name" value="Ribonuclease H-like"/>
    <property type="match status" value="1"/>
</dbReference>
<dbReference type="GO" id="GO:0003676">
    <property type="term" value="F:nucleic acid binding"/>
    <property type="evidence" value="ECO:0007669"/>
    <property type="project" value="InterPro"/>
</dbReference>
<evidence type="ECO:0000259" key="1">
    <source>
        <dbReference type="Pfam" id="PF13456"/>
    </source>
</evidence>
<dbReference type="Proteomes" id="UP001371456">
    <property type="component" value="Unassembled WGS sequence"/>
</dbReference>
<dbReference type="Pfam" id="PF13456">
    <property type="entry name" value="RVT_3"/>
    <property type="match status" value="1"/>
</dbReference>
<proteinExistence type="predicted"/>
<dbReference type="PANTHER" id="PTHR47723">
    <property type="entry name" value="OS05G0353850 PROTEIN"/>
    <property type="match status" value="1"/>
</dbReference>
<protein>
    <recommendedName>
        <fullName evidence="5">RNase H family protein</fullName>
    </recommendedName>
</protein>
<dbReference type="AlphaFoldDB" id="A0AAN8U2B6"/>
<dbReference type="EMBL" id="JBANQN010000003">
    <property type="protein sequence ID" value="KAK6794422.1"/>
    <property type="molecule type" value="Genomic_DNA"/>
</dbReference>
<dbReference type="GO" id="GO:0004523">
    <property type="term" value="F:RNA-DNA hybrid ribonuclease activity"/>
    <property type="evidence" value="ECO:0007669"/>
    <property type="project" value="InterPro"/>
</dbReference>
<dbReference type="Gene3D" id="3.30.420.10">
    <property type="entry name" value="Ribonuclease H-like superfamily/Ribonuclease H"/>
    <property type="match status" value="1"/>
</dbReference>
<sequence length="363" mass="41829">MQDKVSEVVVEHIRNNLAIAKLSGEADKPWWTKTSTGCFTVKRVWDLLRGKEDVAEDLKQLWSKSLPFKISILSWRVWQGRVPVAHLMNSWNSNISPNCRCCSVPERETSEHLFQNGEVARVVWQYFNGVAGINHLTYLKQSIRKWWDTGRNARVKVVFQVVPMIILWVLWKRRNTTLHGGIYSNKKSIRDANDIIRKFIMCRFKIKWDIYQWSDMVVALEGYTPSYSFRIVRWSPSSDNWFKCNTDGVSRGNPGPSSAAFCIRDSLGHLVVAKGIKIQDTTTLVAGARAIRECMEHCKVHRIFNVIIESDSIAMVQILEGTWKAPWSVVLEVDYIKKLRRTVSARVQHSLLEGNTLADFFLT</sequence>
<feature type="domain" description="RNase H type-1" evidence="1">
    <location>
        <begin position="245"/>
        <end position="359"/>
    </location>
</feature>
<evidence type="ECO:0008006" key="5">
    <source>
        <dbReference type="Google" id="ProtNLM"/>
    </source>
</evidence>
<dbReference type="InterPro" id="IPR026960">
    <property type="entry name" value="RVT-Znf"/>
</dbReference>
<evidence type="ECO:0000313" key="3">
    <source>
        <dbReference type="EMBL" id="KAK6794422.1"/>
    </source>
</evidence>
<reference evidence="3 4" key="1">
    <citation type="submission" date="2024-02" db="EMBL/GenBank/DDBJ databases">
        <title>de novo genome assembly of Solanum bulbocastanum strain 11H21.</title>
        <authorList>
            <person name="Hosaka A.J."/>
        </authorList>
    </citation>
    <scope>NUCLEOTIDE SEQUENCE [LARGE SCALE GENOMIC DNA]</scope>
    <source>
        <tissue evidence="3">Young leaves</tissue>
    </source>
</reference>
<feature type="domain" description="Reverse transcriptase zinc-binding" evidence="2">
    <location>
        <begin position="39"/>
        <end position="124"/>
    </location>
</feature>
<organism evidence="3 4">
    <name type="scientific">Solanum bulbocastanum</name>
    <name type="common">Wild potato</name>
    <dbReference type="NCBI Taxonomy" id="147425"/>
    <lineage>
        <taxon>Eukaryota</taxon>
        <taxon>Viridiplantae</taxon>
        <taxon>Streptophyta</taxon>
        <taxon>Embryophyta</taxon>
        <taxon>Tracheophyta</taxon>
        <taxon>Spermatophyta</taxon>
        <taxon>Magnoliopsida</taxon>
        <taxon>eudicotyledons</taxon>
        <taxon>Gunneridae</taxon>
        <taxon>Pentapetalae</taxon>
        <taxon>asterids</taxon>
        <taxon>lamiids</taxon>
        <taxon>Solanales</taxon>
        <taxon>Solanaceae</taxon>
        <taxon>Solanoideae</taxon>
        <taxon>Solaneae</taxon>
        <taxon>Solanum</taxon>
    </lineage>
</organism>
<dbReference type="PANTHER" id="PTHR47723:SF24">
    <property type="entry name" value="RNASE H TYPE-1 DOMAIN-CONTAINING PROTEIN"/>
    <property type="match status" value="1"/>
</dbReference>
<dbReference type="InterPro" id="IPR036397">
    <property type="entry name" value="RNaseH_sf"/>
</dbReference>
<dbReference type="InterPro" id="IPR053151">
    <property type="entry name" value="RNase_H-like"/>
</dbReference>
<dbReference type="CDD" id="cd06222">
    <property type="entry name" value="RNase_H_like"/>
    <property type="match status" value="1"/>
</dbReference>
<dbReference type="InterPro" id="IPR044730">
    <property type="entry name" value="RNase_H-like_dom_plant"/>
</dbReference>
<dbReference type="InterPro" id="IPR002156">
    <property type="entry name" value="RNaseH_domain"/>
</dbReference>
<evidence type="ECO:0000313" key="4">
    <source>
        <dbReference type="Proteomes" id="UP001371456"/>
    </source>
</evidence>
<dbReference type="InterPro" id="IPR012337">
    <property type="entry name" value="RNaseH-like_sf"/>
</dbReference>
<dbReference type="Pfam" id="PF13966">
    <property type="entry name" value="zf-RVT"/>
    <property type="match status" value="1"/>
</dbReference>